<dbReference type="GO" id="GO:0016887">
    <property type="term" value="F:ATP hydrolysis activity"/>
    <property type="evidence" value="ECO:0007669"/>
    <property type="project" value="InterPro"/>
</dbReference>
<dbReference type="CDD" id="cd00267">
    <property type="entry name" value="ABC_ATPase"/>
    <property type="match status" value="1"/>
</dbReference>
<dbReference type="Proteomes" id="UP000587760">
    <property type="component" value="Unassembled WGS sequence"/>
</dbReference>
<dbReference type="SUPFAM" id="SSF52540">
    <property type="entry name" value="P-loop containing nucleoside triphosphate hydrolases"/>
    <property type="match status" value="1"/>
</dbReference>
<dbReference type="AlphaFoldDB" id="A0A841RF30"/>
<dbReference type="RefSeq" id="WP_184748229.1">
    <property type="nucleotide sequence ID" value="NZ_JACHGJ010000009.1"/>
</dbReference>
<dbReference type="PANTHER" id="PTHR43581">
    <property type="entry name" value="ATP/GTP PHOSPHATASE"/>
    <property type="match status" value="1"/>
</dbReference>
<dbReference type="EMBL" id="JACHGJ010000009">
    <property type="protein sequence ID" value="MBB6481991.1"/>
    <property type="molecule type" value="Genomic_DNA"/>
</dbReference>
<evidence type="ECO:0000313" key="2">
    <source>
        <dbReference type="EMBL" id="MBB6481991.1"/>
    </source>
</evidence>
<keyword evidence="2" id="KW-0067">ATP-binding</keyword>
<name>A0A841RF30_9SPIO</name>
<organism evidence="2 3">
    <name type="scientific">Spirochaeta isovalerica</name>
    <dbReference type="NCBI Taxonomy" id="150"/>
    <lineage>
        <taxon>Bacteria</taxon>
        <taxon>Pseudomonadati</taxon>
        <taxon>Spirochaetota</taxon>
        <taxon>Spirochaetia</taxon>
        <taxon>Spirochaetales</taxon>
        <taxon>Spirochaetaceae</taxon>
        <taxon>Spirochaeta</taxon>
    </lineage>
</organism>
<dbReference type="Pfam" id="PF13304">
    <property type="entry name" value="AAA_21"/>
    <property type="match status" value="1"/>
</dbReference>
<dbReference type="Gene3D" id="3.40.50.300">
    <property type="entry name" value="P-loop containing nucleotide triphosphate hydrolases"/>
    <property type="match status" value="2"/>
</dbReference>
<feature type="domain" description="ATPase AAA-type core" evidence="1">
    <location>
        <begin position="27"/>
        <end position="337"/>
    </location>
</feature>
<comment type="caution">
    <text evidence="2">The sequence shown here is derived from an EMBL/GenBank/DDBJ whole genome shotgun (WGS) entry which is preliminary data.</text>
</comment>
<evidence type="ECO:0000259" key="1">
    <source>
        <dbReference type="Pfam" id="PF13304"/>
    </source>
</evidence>
<keyword evidence="2" id="KW-0547">Nucleotide-binding</keyword>
<dbReference type="InterPro" id="IPR027417">
    <property type="entry name" value="P-loop_NTPase"/>
</dbReference>
<dbReference type="InterPro" id="IPR051396">
    <property type="entry name" value="Bact_Antivir_Def_Nuclease"/>
</dbReference>
<dbReference type="GO" id="GO:0005524">
    <property type="term" value="F:ATP binding"/>
    <property type="evidence" value="ECO:0007669"/>
    <property type="project" value="UniProtKB-KW"/>
</dbReference>
<accession>A0A841RF30</accession>
<dbReference type="PANTHER" id="PTHR43581:SF2">
    <property type="entry name" value="EXCINUCLEASE ATPASE SUBUNIT"/>
    <property type="match status" value="1"/>
</dbReference>
<keyword evidence="3" id="KW-1185">Reference proteome</keyword>
<proteinExistence type="predicted"/>
<gene>
    <name evidence="2" type="ORF">HNR50_003679</name>
</gene>
<dbReference type="InterPro" id="IPR003959">
    <property type="entry name" value="ATPase_AAA_core"/>
</dbReference>
<reference evidence="2 3" key="1">
    <citation type="submission" date="2020-08" db="EMBL/GenBank/DDBJ databases">
        <title>Genomic Encyclopedia of Type Strains, Phase IV (KMG-IV): sequencing the most valuable type-strain genomes for metagenomic binning, comparative biology and taxonomic classification.</title>
        <authorList>
            <person name="Goeker M."/>
        </authorList>
    </citation>
    <scope>NUCLEOTIDE SEQUENCE [LARGE SCALE GENOMIC DNA]</scope>
    <source>
        <strain evidence="2 3">DSM 2461</strain>
    </source>
</reference>
<evidence type="ECO:0000313" key="3">
    <source>
        <dbReference type="Proteomes" id="UP000587760"/>
    </source>
</evidence>
<protein>
    <submittedName>
        <fullName evidence="2">Energy-coupling factor transporter ATP-binding protein EcfA2</fullName>
    </submittedName>
</protein>
<sequence length="640" mass="74997">MKYINIEIVNVKRFRKLNVDLSDKIQCIAGKNGCGKSTLFKALHFIEQVYIYQNSDLSDHDNFSEIEKLVSYEFNDYFHNKKASIKFTYSIDAIEYYLELKAKKNGDSYIPEFKTNDSEGKISEYWNVDEPDSLFLYILPYKTADETTYGIDKARINNKKNNGIIDALFFPEEIYKNAYITIIENHIYERISPHKPSRNHQFQTAFNIFKLMFPKSRFQKISANNSMNEFFIMGKSESGQNYDIRNFSAGEKATLLTIFHLIYLQKFSIICLDEFENHFHEELLRKLYIEFISFTKQDNLFEYMKTRNVKIPLKSEKYYKSIKFNTFIFLTHSKYLMRLNEKEGENFIINEGVSKLINNDINDSFIKYDISQYNQYILYVEGDTDKQLFKKISALNGIEIRSAGSCDEVIKIYKNIQDVKNELSDTKVVFLVDGDSIDSIEELKQIDEPFFINSFLCIDMHELENSLIDAESIYNWIYNNRNAYGLEEDDIKLEDIETIINSVIDDNKDISIKKLALLNIEDKIKKHVGKILNLKTIKSETDWESIIQTGLKTELNDTFIDNTVYNSKSQWETKWDEDPTSVVDGKIALNIIISKLRSNYNLPNDSTTPYLKYISNEPSNKLSMTIRKILHLFQIKGIDM</sequence>